<organism evidence="2 3">
    <name type="scientific">Vibrio parahaemolyticus</name>
    <dbReference type="NCBI Taxonomy" id="670"/>
    <lineage>
        <taxon>Bacteria</taxon>
        <taxon>Pseudomonadati</taxon>
        <taxon>Pseudomonadota</taxon>
        <taxon>Gammaproteobacteria</taxon>
        <taxon>Vibrionales</taxon>
        <taxon>Vibrionaceae</taxon>
        <taxon>Vibrio</taxon>
    </lineage>
</organism>
<dbReference type="AlphaFoldDB" id="A0A9Q3UIE5"/>
<dbReference type="RefSeq" id="WP_052036746.1">
    <property type="nucleotide sequence ID" value="NZ_JAAKZS010000213.1"/>
</dbReference>
<dbReference type="Pfam" id="PF00563">
    <property type="entry name" value="EAL"/>
    <property type="match status" value="1"/>
</dbReference>
<dbReference type="EMBL" id="JACVHL010000057">
    <property type="protein sequence ID" value="MCC3808472.1"/>
    <property type="molecule type" value="Genomic_DNA"/>
</dbReference>
<accession>A0A9Q3UIE5</accession>
<name>A0A9Q3UIE5_VIBPH</name>
<evidence type="ECO:0000259" key="1">
    <source>
        <dbReference type="PROSITE" id="PS50883"/>
    </source>
</evidence>
<dbReference type="GO" id="GO:0071111">
    <property type="term" value="F:cyclic-guanylate-specific phosphodiesterase activity"/>
    <property type="evidence" value="ECO:0007669"/>
    <property type="project" value="InterPro"/>
</dbReference>
<evidence type="ECO:0000313" key="3">
    <source>
        <dbReference type="Proteomes" id="UP000726777"/>
    </source>
</evidence>
<comment type="caution">
    <text evidence="2">The sequence shown here is derived from an EMBL/GenBank/DDBJ whole genome shotgun (WGS) entry which is preliminary data.</text>
</comment>
<dbReference type="CDD" id="cd01948">
    <property type="entry name" value="EAL"/>
    <property type="match status" value="1"/>
</dbReference>
<feature type="domain" description="EAL" evidence="1">
    <location>
        <begin position="1"/>
        <end position="229"/>
    </location>
</feature>
<dbReference type="InterPro" id="IPR035919">
    <property type="entry name" value="EAL_sf"/>
</dbReference>
<dbReference type="PANTHER" id="PTHR33121:SF71">
    <property type="entry name" value="OXYGEN SENSOR PROTEIN DOSP"/>
    <property type="match status" value="1"/>
</dbReference>
<dbReference type="InterPro" id="IPR001633">
    <property type="entry name" value="EAL_dom"/>
</dbReference>
<dbReference type="PROSITE" id="PS50883">
    <property type="entry name" value="EAL"/>
    <property type="match status" value="1"/>
</dbReference>
<dbReference type="Proteomes" id="UP000726777">
    <property type="component" value="Unassembled WGS sequence"/>
</dbReference>
<dbReference type="SMART" id="SM00052">
    <property type="entry name" value="EAL"/>
    <property type="match status" value="1"/>
</dbReference>
<protein>
    <submittedName>
        <fullName evidence="2">EAL domain-containing protein</fullName>
    </submittedName>
</protein>
<gene>
    <name evidence="2" type="ORF">IB292_26140</name>
</gene>
<reference evidence="2" key="1">
    <citation type="submission" date="2020-09" db="EMBL/GenBank/DDBJ databases">
        <title>Genome sequence of Vibrio parahaemolyticus isolates.</title>
        <authorList>
            <person name="Hammerl J.A."/>
            <person name="Strauch E."/>
        </authorList>
    </citation>
    <scope>NUCLEOTIDE SEQUENCE</scope>
    <source>
        <strain evidence="2">17-VB00146</strain>
    </source>
</reference>
<dbReference type="Gene3D" id="3.20.20.450">
    <property type="entry name" value="EAL domain"/>
    <property type="match status" value="1"/>
</dbReference>
<proteinExistence type="predicted"/>
<dbReference type="InterPro" id="IPR050706">
    <property type="entry name" value="Cyclic-di-GMP_PDE-like"/>
</dbReference>
<dbReference type="PANTHER" id="PTHR33121">
    <property type="entry name" value="CYCLIC DI-GMP PHOSPHODIESTERASE PDEF"/>
    <property type="match status" value="1"/>
</dbReference>
<evidence type="ECO:0000313" key="2">
    <source>
        <dbReference type="EMBL" id="MCC3808472.1"/>
    </source>
</evidence>
<dbReference type="SUPFAM" id="SSF141868">
    <property type="entry name" value="EAL domain-like"/>
    <property type="match status" value="1"/>
</dbReference>
<sequence length="229" mass="26562">MKNGQIINYYQPIIDNKSDVVALEALVRLKVPNKGVLYPSAFLSKFEHCRLFDNVLLNALHDIGFYEVPYRVSLNLPPSLLENSSFYKYFVSRCEEYNICPSRFKVEITETEYYDCSISLVKNILKLKQYGVGISIDDFGVGYSSLDKILKLPIDELKIDRIFILDSQYDFKKRCILESMSDLTRKLDIMVVAEGVENTETYDFIKKLNINYFQGYLFSRPKPLGDLFS</sequence>